<proteinExistence type="predicted"/>
<evidence type="ECO:0000256" key="1">
    <source>
        <dbReference type="SAM" id="MobiDB-lite"/>
    </source>
</evidence>
<dbReference type="AlphaFoldDB" id="A0A9D3SJ11"/>
<feature type="compositionally biased region" description="Basic and acidic residues" evidence="1">
    <location>
        <begin position="72"/>
        <end position="85"/>
    </location>
</feature>
<protein>
    <submittedName>
        <fullName evidence="2">Uncharacterized protein</fullName>
    </submittedName>
</protein>
<evidence type="ECO:0000313" key="3">
    <source>
        <dbReference type="Proteomes" id="UP000824219"/>
    </source>
</evidence>
<comment type="caution">
    <text evidence="2">The sequence shown here is derived from an EMBL/GenBank/DDBJ whole genome shotgun (WGS) entry which is preliminary data.</text>
</comment>
<evidence type="ECO:0000313" key="2">
    <source>
        <dbReference type="EMBL" id="KAG7326271.1"/>
    </source>
</evidence>
<organism evidence="2 3">
    <name type="scientific">Hemibagrus wyckioides</name>
    <dbReference type="NCBI Taxonomy" id="337641"/>
    <lineage>
        <taxon>Eukaryota</taxon>
        <taxon>Metazoa</taxon>
        <taxon>Chordata</taxon>
        <taxon>Craniata</taxon>
        <taxon>Vertebrata</taxon>
        <taxon>Euteleostomi</taxon>
        <taxon>Actinopterygii</taxon>
        <taxon>Neopterygii</taxon>
        <taxon>Teleostei</taxon>
        <taxon>Ostariophysi</taxon>
        <taxon>Siluriformes</taxon>
        <taxon>Bagridae</taxon>
        <taxon>Hemibagrus</taxon>
    </lineage>
</organism>
<keyword evidence="3" id="KW-1185">Reference proteome</keyword>
<gene>
    <name evidence="2" type="ORF">KOW79_009672</name>
</gene>
<sequence>MSAQENANHGPFTSTKVSDACGDVPEDKDVDGEYGALAPTCGSIRDLAVDVGPTNKKNIRDVVGHQQVTGELSHDGDSEEGKTSQRAEQIISIITQLAA</sequence>
<dbReference type="EMBL" id="JAHKSW010000011">
    <property type="protein sequence ID" value="KAG7326271.1"/>
    <property type="molecule type" value="Genomic_DNA"/>
</dbReference>
<feature type="compositionally biased region" description="Polar residues" evidence="1">
    <location>
        <begin position="1"/>
        <end position="17"/>
    </location>
</feature>
<name>A0A9D3SJ11_9TELE</name>
<feature type="region of interest" description="Disordered" evidence="1">
    <location>
        <begin position="1"/>
        <end position="35"/>
    </location>
</feature>
<accession>A0A9D3SJ11</accession>
<feature type="region of interest" description="Disordered" evidence="1">
    <location>
        <begin position="65"/>
        <end position="87"/>
    </location>
</feature>
<dbReference type="Proteomes" id="UP000824219">
    <property type="component" value="Linkage Group LG11"/>
</dbReference>
<reference evidence="2 3" key="1">
    <citation type="submission" date="2021-06" db="EMBL/GenBank/DDBJ databases">
        <title>Chromosome-level genome assembly of the red-tail catfish (Hemibagrus wyckioides).</title>
        <authorList>
            <person name="Shao F."/>
        </authorList>
    </citation>
    <scope>NUCLEOTIDE SEQUENCE [LARGE SCALE GENOMIC DNA]</scope>
    <source>
        <strain evidence="2">EC202008001</strain>
        <tissue evidence="2">Blood</tissue>
    </source>
</reference>